<evidence type="ECO:0000313" key="3">
    <source>
        <dbReference type="Proteomes" id="UP001497444"/>
    </source>
</evidence>
<gene>
    <name evidence="2" type="ORF">CSSPJE1EN1_LOCUS5688</name>
</gene>
<reference evidence="2" key="1">
    <citation type="submission" date="2024-02" db="EMBL/GenBank/DDBJ databases">
        <authorList>
            <consortium name="ELIXIR-Norway"/>
            <consortium name="Elixir Norway"/>
        </authorList>
    </citation>
    <scope>NUCLEOTIDE SEQUENCE</scope>
</reference>
<dbReference type="Proteomes" id="UP001497444">
    <property type="component" value="Chromosome 13"/>
</dbReference>
<feature type="region of interest" description="Disordered" evidence="1">
    <location>
        <begin position="1"/>
        <end position="33"/>
    </location>
</feature>
<protein>
    <recommendedName>
        <fullName evidence="4">RRM domain-containing protein</fullName>
    </recommendedName>
</protein>
<accession>A0ABP0W0B4</accession>
<dbReference type="EMBL" id="OZ020108">
    <property type="protein sequence ID" value="CAK9260210.1"/>
    <property type="molecule type" value="Genomic_DNA"/>
</dbReference>
<organism evidence="2 3">
    <name type="scientific">Sphagnum jensenii</name>
    <dbReference type="NCBI Taxonomy" id="128206"/>
    <lineage>
        <taxon>Eukaryota</taxon>
        <taxon>Viridiplantae</taxon>
        <taxon>Streptophyta</taxon>
        <taxon>Embryophyta</taxon>
        <taxon>Bryophyta</taxon>
        <taxon>Sphagnophytina</taxon>
        <taxon>Sphagnopsida</taxon>
        <taxon>Sphagnales</taxon>
        <taxon>Sphagnaceae</taxon>
        <taxon>Sphagnum</taxon>
    </lineage>
</organism>
<feature type="compositionally biased region" description="Acidic residues" evidence="1">
    <location>
        <begin position="16"/>
        <end position="30"/>
    </location>
</feature>
<evidence type="ECO:0000256" key="1">
    <source>
        <dbReference type="SAM" id="MobiDB-lite"/>
    </source>
</evidence>
<keyword evidence="3" id="KW-1185">Reference proteome</keyword>
<name>A0ABP0W0B4_9BRYO</name>
<sequence length="118" mass="13031">MSRAFFGSLERGVGMEEAESKEEGSEDTTEVEPACCWNQNQTMDKEMARSHGFGFVSFKAEAPDAWERFYVVQSQQAKHSLRLVPFGVGIGMVQVVLSEMTMRMVGAMVESGEAVVVV</sequence>
<evidence type="ECO:0008006" key="4">
    <source>
        <dbReference type="Google" id="ProtNLM"/>
    </source>
</evidence>
<evidence type="ECO:0000313" key="2">
    <source>
        <dbReference type="EMBL" id="CAK9260210.1"/>
    </source>
</evidence>
<proteinExistence type="predicted"/>